<reference evidence="5" key="1">
    <citation type="submission" date="2021-01" db="EMBL/GenBank/DDBJ databases">
        <authorList>
            <person name="Li R."/>
            <person name="Bekaert M."/>
        </authorList>
    </citation>
    <scope>NUCLEOTIDE SEQUENCE</scope>
    <source>
        <strain evidence="5">Farmed</strain>
    </source>
</reference>
<keyword evidence="2" id="KW-0106">Calcium</keyword>
<dbReference type="CDD" id="cd00051">
    <property type="entry name" value="EFh"/>
    <property type="match status" value="1"/>
</dbReference>
<dbReference type="InterPro" id="IPR002048">
    <property type="entry name" value="EF_hand_dom"/>
</dbReference>
<dbReference type="PANTHER" id="PTHR23048:SF0">
    <property type="entry name" value="CALMODULIN LIKE 3"/>
    <property type="match status" value="1"/>
</dbReference>
<feature type="region of interest" description="Disordered" evidence="3">
    <location>
        <begin position="16"/>
        <end position="38"/>
    </location>
</feature>
<feature type="domain" description="EF-hand" evidence="4">
    <location>
        <begin position="125"/>
        <end position="160"/>
    </location>
</feature>
<name>A0A812AR85_ACAPH</name>
<dbReference type="InterPro" id="IPR011992">
    <property type="entry name" value="EF-hand-dom_pair"/>
</dbReference>
<comment type="caution">
    <text evidence="5">The sequence shown here is derived from an EMBL/GenBank/DDBJ whole genome shotgun (WGS) entry which is preliminary data.</text>
</comment>
<feature type="domain" description="EF-hand" evidence="4">
    <location>
        <begin position="62"/>
        <end position="86"/>
    </location>
</feature>
<dbReference type="GO" id="GO:0016460">
    <property type="term" value="C:myosin II complex"/>
    <property type="evidence" value="ECO:0007669"/>
    <property type="project" value="TreeGrafter"/>
</dbReference>
<organism evidence="5 6">
    <name type="scientific">Acanthosepion pharaonis</name>
    <name type="common">Pharaoh cuttlefish</name>
    <name type="synonym">Sepia pharaonis</name>
    <dbReference type="NCBI Taxonomy" id="158019"/>
    <lineage>
        <taxon>Eukaryota</taxon>
        <taxon>Metazoa</taxon>
        <taxon>Spiralia</taxon>
        <taxon>Lophotrochozoa</taxon>
        <taxon>Mollusca</taxon>
        <taxon>Cephalopoda</taxon>
        <taxon>Coleoidea</taxon>
        <taxon>Decapodiformes</taxon>
        <taxon>Sepiida</taxon>
        <taxon>Sepiina</taxon>
        <taxon>Sepiidae</taxon>
        <taxon>Acanthosepion</taxon>
    </lineage>
</organism>
<evidence type="ECO:0000256" key="1">
    <source>
        <dbReference type="ARBA" id="ARBA00022737"/>
    </source>
</evidence>
<dbReference type="GO" id="GO:0005509">
    <property type="term" value="F:calcium ion binding"/>
    <property type="evidence" value="ECO:0007669"/>
    <property type="project" value="InterPro"/>
</dbReference>
<evidence type="ECO:0000313" key="5">
    <source>
        <dbReference type="EMBL" id="CAE1153081.1"/>
    </source>
</evidence>
<dbReference type="PANTHER" id="PTHR23048">
    <property type="entry name" value="MYOSIN LIGHT CHAIN 1, 3"/>
    <property type="match status" value="1"/>
</dbReference>
<protein>
    <submittedName>
        <fullName evidence="5">CML</fullName>
    </submittedName>
</protein>
<dbReference type="PROSITE" id="PS50222">
    <property type="entry name" value="EF_HAND_2"/>
    <property type="match status" value="5"/>
</dbReference>
<proteinExistence type="predicted"/>
<dbReference type="SMART" id="SM00054">
    <property type="entry name" value="EFh"/>
    <property type="match status" value="7"/>
</dbReference>
<dbReference type="InterPro" id="IPR018247">
    <property type="entry name" value="EF_Hand_1_Ca_BS"/>
</dbReference>
<evidence type="ECO:0000259" key="4">
    <source>
        <dbReference type="PROSITE" id="PS50222"/>
    </source>
</evidence>
<feature type="domain" description="EF-hand" evidence="4">
    <location>
        <begin position="238"/>
        <end position="273"/>
    </location>
</feature>
<keyword evidence="1" id="KW-0677">Repeat</keyword>
<dbReference type="InterPro" id="IPR050230">
    <property type="entry name" value="CALM/Myosin/TropC-like"/>
</dbReference>
<dbReference type="OrthoDB" id="26525at2759"/>
<dbReference type="EMBL" id="CAHIKZ030000112">
    <property type="protein sequence ID" value="CAE1153081.1"/>
    <property type="molecule type" value="Genomic_DNA"/>
</dbReference>
<dbReference type="Gene3D" id="1.10.238.10">
    <property type="entry name" value="EF-hand"/>
    <property type="match status" value="3"/>
</dbReference>
<feature type="domain" description="EF-hand" evidence="4">
    <location>
        <begin position="312"/>
        <end position="347"/>
    </location>
</feature>
<dbReference type="Pfam" id="PF13499">
    <property type="entry name" value="EF-hand_7"/>
    <property type="match status" value="2"/>
</dbReference>
<evidence type="ECO:0000313" key="6">
    <source>
        <dbReference type="Proteomes" id="UP000597762"/>
    </source>
</evidence>
<dbReference type="Proteomes" id="UP000597762">
    <property type="component" value="Unassembled WGS sequence"/>
</dbReference>
<evidence type="ECO:0000256" key="3">
    <source>
        <dbReference type="SAM" id="MobiDB-lite"/>
    </source>
</evidence>
<evidence type="ECO:0000256" key="2">
    <source>
        <dbReference type="ARBA" id="ARBA00022837"/>
    </source>
</evidence>
<gene>
    <name evidence="5" type="ORF">SPHA_3691</name>
</gene>
<dbReference type="PROSITE" id="PS00018">
    <property type="entry name" value="EF_HAND_1"/>
    <property type="match status" value="5"/>
</dbReference>
<feature type="region of interest" description="Disordered" evidence="3">
    <location>
        <begin position="156"/>
        <end position="182"/>
    </location>
</feature>
<dbReference type="SUPFAM" id="SSF47473">
    <property type="entry name" value="EF-hand"/>
    <property type="match status" value="2"/>
</dbReference>
<dbReference type="Pfam" id="PF13202">
    <property type="entry name" value="EF-hand_5"/>
    <property type="match status" value="1"/>
</dbReference>
<keyword evidence="6" id="KW-1185">Reference proteome</keyword>
<feature type="domain" description="EF-hand" evidence="4">
    <location>
        <begin position="348"/>
        <end position="381"/>
    </location>
</feature>
<dbReference type="FunFam" id="1.10.238.10:FF:000003">
    <property type="entry name" value="Calmodulin A"/>
    <property type="match status" value="1"/>
</dbReference>
<feature type="compositionally biased region" description="Polar residues" evidence="3">
    <location>
        <begin position="159"/>
        <end position="172"/>
    </location>
</feature>
<dbReference type="AlphaFoldDB" id="A0A812AR85"/>
<accession>A0A812AR85</accession>
<sequence length="381" mass="42978">MGAHSKRSHTLTLKALGRCSKGSNDDEEKRKRKGLRQPLTEGRPVVVVGCQRRYAGSLEKLHFDSSGDGRLTFMEFKQHIHQLLKVDVSDAAIKNLFNSVNKGSDDYITLDEWLDTLDATSLKDVGDEELKNVVAQIDTSGDGKISLQELKSDELPLSPSLTTRSNQTQQQRPVKPSAPSLVADFSSRPTQLQTTKLRSYTIPRTNRLHQRRPRRSSLFLSADALFRKGCQQQLIMPLSREQYKKCFLEFDTSGDGKLSFSEFKNHLSKILHVNVSDMAAKGIFDSVNKSNDSYISLEEWLDSLDRKSLKDVGKEDLMAVFKRVDVNGNGTINFSELKKLLKSLNCTLPDEEVKKFFDRVDSSDDGAIGFNEFAEEFFKDV</sequence>